<name>D9S1Z4_THEOJ</name>
<keyword evidence="1" id="KW-0547">Nucleotide-binding</keyword>
<evidence type="ECO:0000259" key="6">
    <source>
        <dbReference type="PROSITE" id="PS50112"/>
    </source>
</evidence>
<evidence type="ECO:0000256" key="3">
    <source>
        <dbReference type="ARBA" id="ARBA00023015"/>
    </source>
</evidence>
<dbReference type="CDD" id="cd00009">
    <property type="entry name" value="AAA"/>
    <property type="match status" value="1"/>
</dbReference>
<evidence type="ECO:0000256" key="4">
    <source>
        <dbReference type="ARBA" id="ARBA00023163"/>
    </source>
</evidence>
<accession>D9S1Z4</accession>
<dbReference type="KEGG" id="toc:Toce_0649"/>
<evidence type="ECO:0000313" key="7">
    <source>
        <dbReference type="EMBL" id="ADL07421.1"/>
    </source>
</evidence>
<dbReference type="PRINTS" id="PR01590">
    <property type="entry name" value="HTHFIS"/>
</dbReference>
<dbReference type="InterPro" id="IPR058031">
    <property type="entry name" value="AAA_lid_NorR"/>
</dbReference>
<dbReference type="Gene3D" id="3.40.50.300">
    <property type="entry name" value="P-loop containing nucleotide triphosphate hydrolases"/>
    <property type="match status" value="1"/>
</dbReference>
<dbReference type="HOGENOM" id="CLU_000445_8_5_9"/>
<dbReference type="Gene3D" id="1.10.10.60">
    <property type="entry name" value="Homeodomain-like"/>
    <property type="match status" value="1"/>
</dbReference>
<dbReference type="InterPro" id="IPR002197">
    <property type="entry name" value="HTH_Fis"/>
</dbReference>
<evidence type="ECO:0000256" key="2">
    <source>
        <dbReference type="ARBA" id="ARBA00022840"/>
    </source>
</evidence>
<evidence type="ECO:0000259" key="5">
    <source>
        <dbReference type="PROSITE" id="PS50045"/>
    </source>
</evidence>
<keyword evidence="4" id="KW-0804">Transcription</keyword>
<dbReference type="SMART" id="SM00382">
    <property type="entry name" value="AAA"/>
    <property type="match status" value="1"/>
</dbReference>
<dbReference type="Pfam" id="PF00989">
    <property type="entry name" value="PAS"/>
    <property type="match status" value="1"/>
</dbReference>
<dbReference type="SUPFAM" id="SSF55785">
    <property type="entry name" value="PYP-like sensor domain (PAS domain)"/>
    <property type="match status" value="1"/>
</dbReference>
<dbReference type="PROSITE" id="PS50045">
    <property type="entry name" value="SIGMA54_INTERACT_4"/>
    <property type="match status" value="1"/>
</dbReference>
<feature type="domain" description="PAS" evidence="6">
    <location>
        <begin position="198"/>
        <end position="251"/>
    </location>
</feature>
<dbReference type="GO" id="GO:0000156">
    <property type="term" value="F:phosphorelay response regulator activity"/>
    <property type="evidence" value="ECO:0007669"/>
    <property type="project" value="InterPro"/>
</dbReference>
<sequence>MSTRVGFKVKIVLIAPYKDLLEIAMEVKKDLDVDIELELGDLSEGVKLAREWEKKGADVIVSRGGTYQLIKESISAPVVEIKVSAFDILRQFKGLIGYQQIIGVAGYKNVIYGCEVIGEILNLNLIKVVIEKEEEGPRQVAAAKEKGVSLIIGDTIGAYSAKKLGLESRLITSGKEAVAAAVNEAFRLAHALQAEKEKAEQIRTIVDFVHDGIIAVDKEGVISTYNRMAEKIFKKPAAEAIGRKIEAVVPNTKIYEVMKTGKPQIGELQEVSDTMIATNRVPIVVGNEVVGAVATFQDVTMLQKVEHKIRRQLADKGLVAVYKFDDIVFLSEKMKDAINQAKKYAMLDSTVLIFGETGTGKELFAQSIHNASRRKNGPFVAINCAALPENLLESELFGYAEGAFTGARKGGKAGLFELAHRGTIFLDEIGEMPPGLQSKLLRVIQERRVMRIGDDRLIPVDVRIICATNRDLVKMIKEGKFREDLFYRINVLQINIPPLRERKEDLDVLVPYFIKKYSLGCGKYIKGITSGAMELLKTLNFPGNVRELESIIERACALCEGTLIDVGDIKFYYREESNTPPEKESYESIKPLEEVEKEYIVKVIKLTGGNLSEAARKLGVNRTTLWRKLKKNRAPE</sequence>
<keyword evidence="3" id="KW-0805">Transcription regulation</keyword>
<dbReference type="Proteomes" id="UP000000272">
    <property type="component" value="Chromosome"/>
</dbReference>
<dbReference type="Pfam" id="PF25601">
    <property type="entry name" value="AAA_lid_14"/>
    <property type="match status" value="1"/>
</dbReference>
<dbReference type="SUPFAM" id="SSF52540">
    <property type="entry name" value="P-loop containing nucleoside triphosphate hydrolases"/>
    <property type="match status" value="1"/>
</dbReference>
<evidence type="ECO:0000256" key="1">
    <source>
        <dbReference type="ARBA" id="ARBA00022741"/>
    </source>
</evidence>
<dbReference type="Pfam" id="PF02954">
    <property type="entry name" value="HTH_8"/>
    <property type="match status" value="1"/>
</dbReference>
<dbReference type="eggNOG" id="COG3829">
    <property type="taxonomic scope" value="Bacteria"/>
</dbReference>
<dbReference type="Pfam" id="PF06506">
    <property type="entry name" value="PrpR_N"/>
    <property type="match status" value="1"/>
</dbReference>
<dbReference type="SUPFAM" id="SSF46689">
    <property type="entry name" value="Homeodomain-like"/>
    <property type="match status" value="1"/>
</dbReference>
<dbReference type="InterPro" id="IPR000014">
    <property type="entry name" value="PAS"/>
</dbReference>
<dbReference type="AlphaFoldDB" id="D9S1Z4"/>
<dbReference type="PROSITE" id="PS50112">
    <property type="entry name" value="PAS"/>
    <property type="match status" value="1"/>
</dbReference>
<dbReference type="PROSITE" id="PS00675">
    <property type="entry name" value="SIGMA54_INTERACT_1"/>
    <property type="match status" value="1"/>
</dbReference>
<dbReference type="FunFam" id="3.40.50.300:FF:000006">
    <property type="entry name" value="DNA-binding transcriptional regulator NtrC"/>
    <property type="match status" value="1"/>
</dbReference>
<dbReference type="Gene3D" id="3.30.450.20">
    <property type="entry name" value="PAS domain"/>
    <property type="match status" value="1"/>
</dbReference>
<dbReference type="InterPro" id="IPR010524">
    <property type="entry name" value="Sig_transdc_resp-reg_PrpR_N"/>
</dbReference>
<dbReference type="InterPro" id="IPR009057">
    <property type="entry name" value="Homeodomain-like_sf"/>
</dbReference>
<evidence type="ECO:0000313" key="8">
    <source>
        <dbReference type="Proteomes" id="UP000000272"/>
    </source>
</evidence>
<dbReference type="InterPro" id="IPR025662">
    <property type="entry name" value="Sigma_54_int_dom_ATP-bd_1"/>
</dbReference>
<dbReference type="SMART" id="SM00091">
    <property type="entry name" value="PAS"/>
    <property type="match status" value="1"/>
</dbReference>
<dbReference type="PANTHER" id="PTHR32071:SF57">
    <property type="entry name" value="C4-DICARBOXYLATE TRANSPORT TRANSCRIPTIONAL REGULATORY PROTEIN DCTD"/>
    <property type="match status" value="1"/>
</dbReference>
<dbReference type="NCBIfam" id="TIGR00229">
    <property type="entry name" value="sensory_box"/>
    <property type="match status" value="1"/>
</dbReference>
<keyword evidence="8" id="KW-1185">Reference proteome</keyword>
<dbReference type="Gene3D" id="3.40.50.2300">
    <property type="match status" value="1"/>
</dbReference>
<feature type="domain" description="Sigma-54 factor interaction" evidence="5">
    <location>
        <begin position="327"/>
        <end position="557"/>
    </location>
</feature>
<dbReference type="InterPro" id="IPR035965">
    <property type="entry name" value="PAS-like_dom_sf"/>
</dbReference>
<dbReference type="EMBL" id="CP002131">
    <property type="protein sequence ID" value="ADL07421.1"/>
    <property type="molecule type" value="Genomic_DNA"/>
</dbReference>
<dbReference type="InterPro" id="IPR027417">
    <property type="entry name" value="P-loop_NTPase"/>
</dbReference>
<gene>
    <name evidence="7" type="ordered locus">Toce_0649</name>
</gene>
<organism evidence="7 8">
    <name type="scientific">Thermosediminibacter oceani (strain ATCC BAA-1034 / DSM 16646 / JW/IW-1228P)</name>
    <dbReference type="NCBI Taxonomy" id="555079"/>
    <lineage>
        <taxon>Bacteria</taxon>
        <taxon>Bacillati</taxon>
        <taxon>Bacillota</taxon>
        <taxon>Clostridia</taxon>
        <taxon>Thermosediminibacterales</taxon>
        <taxon>Thermosediminibacteraceae</taxon>
        <taxon>Thermosediminibacter</taxon>
    </lineage>
</organism>
<dbReference type="Pfam" id="PF00158">
    <property type="entry name" value="Sigma54_activat"/>
    <property type="match status" value="1"/>
</dbReference>
<dbReference type="GO" id="GO:0006355">
    <property type="term" value="P:regulation of DNA-templated transcription"/>
    <property type="evidence" value="ECO:0007669"/>
    <property type="project" value="InterPro"/>
</dbReference>
<dbReference type="InterPro" id="IPR013767">
    <property type="entry name" value="PAS_fold"/>
</dbReference>
<dbReference type="PANTHER" id="PTHR32071">
    <property type="entry name" value="TRANSCRIPTIONAL REGULATORY PROTEIN"/>
    <property type="match status" value="1"/>
</dbReference>
<dbReference type="GO" id="GO:0043565">
    <property type="term" value="F:sequence-specific DNA binding"/>
    <property type="evidence" value="ECO:0007669"/>
    <property type="project" value="InterPro"/>
</dbReference>
<dbReference type="Gene3D" id="1.10.8.60">
    <property type="match status" value="1"/>
</dbReference>
<dbReference type="STRING" id="555079.Toce_0649"/>
<proteinExistence type="predicted"/>
<dbReference type="SUPFAM" id="SSF159800">
    <property type="entry name" value="PrpR receptor domain-like"/>
    <property type="match status" value="1"/>
</dbReference>
<dbReference type="InterPro" id="IPR003593">
    <property type="entry name" value="AAA+_ATPase"/>
</dbReference>
<keyword evidence="2" id="KW-0067">ATP-binding</keyword>
<reference evidence="7 8" key="1">
    <citation type="journal article" date="2010" name="Stand. Genomic Sci.">
        <title>Complete genome sequence of Thermosediminibacter oceani type strain (JW/IW-1228P).</title>
        <authorList>
            <person name="Pitluck S."/>
            <person name="Yasawong M."/>
            <person name="Munk C."/>
            <person name="Nolan M."/>
            <person name="Lapidus A."/>
            <person name="Lucas S."/>
            <person name="Glavina Del Rio T."/>
            <person name="Tice H."/>
            <person name="Cheng J.F."/>
            <person name="Bruce D."/>
            <person name="Detter C."/>
            <person name="Tapia R."/>
            <person name="Han C."/>
            <person name="Goodwin L."/>
            <person name="Liolios K."/>
            <person name="Ivanova N."/>
            <person name="Mavromatis K."/>
            <person name="Mikhailova N."/>
            <person name="Pati A."/>
            <person name="Chen A."/>
            <person name="Palaniappan K."/>
            <person name="Land M."/>
            <person name="Hauser L."/>
            <person name="Chang Y.J."/>
            <person name="Jeffries C.D."/>
            <person name="Rohde M."/>
            <person name="Spring S."/>
            <person name="Sikorski J."/>
            <person name="Goker M."/>
            <person name="Woyke T."/>
            <person name="Bristow J."/>
            <person name="Eisen J.A."/>
            <person name="Markowitz V."/>
            <person name="Hugenholtz P."/>
            <person name="Kyrpides N.C."/>
            <person name="Klenk H.P."/>
        </authorList>
    </citation>
    <scope>NUCLEOTIDE SEQUENCE [LARGE SCALE GENOMIC DNA]</scope>
    <source>
        <strain evidence="8">ATCC BAA-1034 / DSM 16646 / JW/IW-1228P</strain>
    </source>
</reference>
<dbReference type="Gene3D" id="3.40.50.10660">
    <property type="entry name" value="PrpR receptor domain-like"/>
    <property type="match status" value="1"/>
</dbReference>
<dbReference type="GO" id="GO:0005524">
    <property type="term" value="F:ATP binding"/>
    <property type="evidence" value="ECO:0007669"/>
    <property type="project" value="UniProtKB-KW"/>
</dbReference>
<dbReference type="InterPro" id="IPR002078">
    <property type="entry name" value="Sigma_54_int"/>
</dbReference>
<protein>
    <submittedName>
        <fullName evidence="7">Proprionate catabolism activator, Fis family</fullName>
    </submittedName>
</protein>